<feature type="transmembrane region" description="Helical" evidence="7">
    <location>
        <begin position="298"/>
        <end position="316"/>
    </location>
</feature>
<accession>A0A437LQA0</accession>
<feature type="transmembrane region" description="Helical" evidence="7">
    <location>
        <begin position="376"/>
        <end position="396"/>
    </location>
</feature>
<dbReference type="OrthoDB" id="9787815at2"/>
<comment type="subcellular location">
    <subcellularLocation>
        <location evidence="1">Membrane</location>
        <topology evidence="1">Multi-pass membrane protein</topology>
    </subcellularLocation>
</comment>
<keyword evidence="4 7" id="KW-0812">Transmembrane</keyword>
<dbReference type="InterPro" id="IPR036259">
    <property type="entry name" value="MFS_trans_sf"/>
</dbReference>
<evidence type="ECO:0000256" key="7">
    <source>
        <dbReference type="SAM" id="Phobius"/>
    </source>
</evidence>
<keyword evidence="6 7" id="KW-0472">Membrane</keyword>
<dbReference type="Pfam" id="PF03092">
    <property type="entry name" value="BT1"/>
    <property type="match status" value="1"/>
</dbReference>
<dbReference type="PANTHER" id="PTHR12778:SF10">
    <property type="entry name" value="MAJOR FACILITATOR SUPERFAMILY DOMAIN-CONTAINING PROTEIN 3"/>
    <property type="match status" value="1"/>
</dbReference>
<dbReference type="EMBL" id="SACM01000001">
    <property type="protein sequence ID" value="RVT87582.1"/>
    <property type="molecule type" value="Genomic_DNA"/>
</dbReference>
<keyword evidence="9" id="KW-1185">Reference proteome</keyword>
<evidence type="ECO:0000256" key="2">
    <source>
        <dbReference type="ARBA" id="ARBA00007015"/>
    </source>
</evidence>
<feature type="transmembrane region" description="Helical" evidence="7">
    <location>
        <begin position="466"/>
        <end position="488"/>
    </location>
</feature>
<feature type="transmembrane region" description="Helical" evidence="7">
    <location>
        <begin position="74"/>
        <end position="93"/>
    </location>
</feature>
<evidence type="ECO:0000256" key="6">
    <source>
        <dbReference type="ARBA" id="ARBA00023136"/>
    </source>
</evidence>
<dbReference type="InterPro" id="IPR039309">
    <property type="entry name" value="BT1"/>
</dbReference>
<evidence type="ECO:0000256" key="4">
    <source>
        <dbReference type="ARBA" id="ARBA00022692"/>
    </source>
</evidence>
<feature type="transmembrane region" description="Helical" evidence="7">
    <location>
        <begin position="347"/>
        <end position="369"/>
    </location>
</feature>
<keyword evidence="5 7" id="KW-1133">Transmembrane helix</keyword>
<dbReference type="GO" id="GO:0016020">
    <property type="term" value="C:membrane"/>
    <property type="evidence" value="ECO:0007669"/>
    <property type="project" value="UniProtKB-SubCell"/>
</dbReference>
<dbReference type="RefSeq" id="WP_127679891.1">
    <property type="nucleotide sequence ID" value="NZ_SACM01000001.1"/>
</dbReference>
<feature type="transmembrane region" description="Helical" evidence="7">
    <location>
        <begin position="171"/>
        <end position="193"/>
    </location>
</feature>
<dbReference type="Proteomes" id="UP000288587">
    <property type="component" value="Unassembled WGS sequence"/>
</dbReference>
<feature type="transmembrane region" description="Helical" evidence="7">
    <location>
        <begin position="12"/>
        <end position="32"/>
    </location>
</feature>
<evidence type="ECO:0000256" key="5">
    <source>
        <dbReference type="ARBA" id="ARBA00022989"/>
    </source>
</evidence>
<keyword evidence="3" id="KW-0813">Transport</keyword>
<gene>
    <name evidence="8" type="ORF">EOD73_00715</name>
</gene>
<proteinExistence type="inferred from homology"/>
<evidence type="ECO:0000313" key="9">
    <source>
        <dbReference type="Proteomes" id="UP000288587"/>
    </source>
</evidence>
<name>A0A437LQA0_9BURK</name>
<dbReference type="Gene3D" id="1.20.1250.20">
    <property type="entry name" value="MFS general substrate transporter like domains"/>
    <property type="match status" value="2"/>
</dbReference>
<feature type="transmembrane region" description="Helical" evidence="7">
    <location>
        <begin position="438"/>
        <end position="460"/>
    </location>
</feature>
<dbReference type="SUPFAM" id="SSF103473">
    <property type="entry name" value="MFS general substrate transporter"/>
    <property type="match status" value="1"/>
</dbReference>
<sequence>MSAAPRSPWAWIPSLYLLQGLPYVVVMTLSVVMYKNLGLSNTDIALYTSWLYLPWVIKPLWSPLIELLGTKRRWIWALQFVVGALLAGVALTLPLPNFFQMSLAVLWLMAFASASHDIAADGFYMLALKTHQQAAFVGVRSTFYRVANIAGQGGLVYLAGELTERSGSAVFAWQVVMTVLAVMFVLLAVWHLIALPQPTGDSNSSKRFAWGKFAFGFVSLTCYVLIATYFATLAAGFIVWFAKSAVLAVVPYAIAFLPALLWVTHWLRSIARRLPSGVALTGERVQLSDEFGFVLVEFLRKPSILTILGFLLLYRFPEAQLLKLATPFLLDPVDQGGLGLSTKEVGIAYGTVGLVSLTLGGIVGGLVIARVGLKKALWPLILAMHVPNVVFLAMALSHPGSLWIVCAALAVEQFGYGLGFTAYLMVMILVAEGPHKTAHYAICTGFMALGMMLPGMWSGWLQDQLGYVNFFVWVLIATLPSFAMTALIRVPEGFGKKEAA</sequence>
<evidence type="ECO:0000256" key="3">
    <source>
        <dbReference type="ARBA" id="ARBA00022448"/>
    </source>
</evidence>
<feature type="transmembrane region" description="Helical" evidence="7">
    <location>
        <begin position="213"/>
        <end position="239"/>
    </location>
</feature>
<reference evidence="8 9" key="1">
    <citation type="submission" date="2019-01" db="EMBL/GenBank/DDBJ databases">
        <authorList>
            <person name="Chen W.-M."/>
        </authorList>
    </citation>
    <scope>NUCLEOTIDE SEQUENCE [LARGE SCALE GENOMIC DNA]</scope>
    <source>
        <strain evidence="8 9">CCP-18</strain>
    </source>
</reference>
<organism evidence="8 9">
    <name type="scientific">Inhella crocodyli</name>
    <dbReference type="NCBI Taxonomy" id="2499851"/>
    <lineage>
        <taxon>Bacteria</taxon>
        <taxon>Pseudomonadati</taxon>
        <taxon>Pseudomonadota</taxon>
        <taxon>Betaproteobacteria</taxon>
        <taxon>Burkholderiales</taxon>
        <taxon>Sphaerotilaceae</taxon>
        <taxon>Inhella</taxon>
    </lineage>
</organism>
<feature type="transmembrane region" description="Helical" evidence="7">
    <location>
        <begin position="245"/>
        <end position="263"/>
    </location>
</feature>
<feature type="transmembrane region" description="Helical" evidence="7">
    <location>
        <begin position="105"/>
        <end position="127"/>
    </location>
</feature>
<dbReference type="InterPro" id="IPR004752">
    <property type="entry name" value="AmpG_permease/AT-1"/>
</dbReference>
<feature type="transmembrane region" description="Helical" evidence="7">
    <location>
        <begin position="402"/>
        <end position="426"/>
    </location>
</feature>
<evidence type="ECO:0000256" key="1">
    <source>
        <dbReference type="ARBA" id="ARBA00004141"/>
    </source>
</evidence>
<protein>
    <submittedName>
        <fullName evidence="8">MFS transporter</fullName>
    </submittedName>
</protein>
<evidence type="ECO:0000313" key="8">
    <source>
        <dbReference type="EMBL" id="RVT87582.1"/>
    </source>
</evidence>
<comment type="similarity">
    <text evidence="2">Belongs to the major facilitator superfamily. Folate-biopterin transporter (TC 2.A.71) family.</text>
</comment>
<comment type="caution">
    <text evidence="8">The sequence shown here is derived from an EMBL/GenBank/DDBJ whole genome shotgun (WGS) entry which is preliminary data.</text>
</comment>
<dbReference type="AlphaFoldDB" id="A0A437LQA0"/>
<dbReference type="PANTHER" id="PTHR12778">
    <property type="entry name" value="SOLUTE CARRIER FAMILY 33 ACETYL-COA TRANSPORTER -RELATED"/>
    <property type="match status" value="1"/>
</dbReference>